<accession>A0A3M7P264</accession>
<organism evidence="1 2">
    <name type="scientific">Brachionus plicatilis</name>
    <name type="common">Marine rotifer</name>
    <name type="synonym">Brachionus muelleri</name>
    <dbReference type="NCBI Taxonomy" id="10195"/>
    <lineage>
        <taxon>Eukaryota</taxon>
        <taxon>Metazoa</taxon>
        <taxon>Spiralia</taxon>
        <taxon>Gnathifera</taxon>
        <taxon>Rotifera</taxon>
        <taxon>Eurotatoria</taxon>
        <taxon>Monogononta</taxon>
        <taxon>Pseudotrocha</taxon>
        <taxon>Ploima</taxon>
        <taxon>Brachionidae</taxon>
        <taxon>Brachionus</taxon>
    </lineage>
</organism>
<dbReference type="AlphaFoldDB" id="A0A3M7P264"/>
<evidence type="ECO:0000313" key="2">
    <source>
        <dbReference type="Proteomes" id="UP000276133"/>
    </source>
</evidence>
<evidence type="ECO:0000313" key="1">
    <source>
        <dbReference type="EMBL" id="RMZ92887.1"/>
    </source>
</evidence>
<reference evidence="1 2" key="1">
    <citation type="journal article" date="2018" name="Sci. Rep.">
        <title>Genomic signatures of local adaptation to the degree of environmental predictability in rotifers.</title>
        <authorList>
            <person name="Franch-Gras L."/>
            <person name="Hahn C."/>
            <person name="Garcia-Roger E.M."/>
            <person name="Carmona M.J."/>
            <person name="Serra M."/>
            <person name="Gomez A."/>
        </authorList>
    </citation>
    <scope>NUCLEOTIDE SEQUENCE [LARGE SCALE GENOMIC DNA]</scope>
    <source>
        <strain evidence="1">HYR1</strain>
    </source>
</reference>
<protein>
    <submittedName>
        <fullName evidence="1">Uncharacterized protein</fullName>
    </submittedName>
</protein>
<gene>
    <name evidence="1" type="ORF">BpHYR1_036480</name>
</gene>
<comment type="caution">
    <text evidence="1">The sequence shown here is derived from an EMBL/GenBank/DDBJ whole genome shotgun (WGS) entry which is preliminary data.</text>
</comment>
<keyword evidence="2" id="KW-1185">Reference proteome</keyword>
<dbReference type="Proteomes" id="UP000276133">
    <property type="component" value="Unassembled WGS sequence"/>
</dbReference>
<name>A0A3M7P264_BRAPC</name>
<dbReference type="EMBL" id="REGN01014224">
    <property type="protein sequence ID" value="RMZ92887.1"/>
    <property type="molecule type" value="Genomic_DNA"/>
</dbReference>
<sequence length="80" mass="9159">MLVKFRDTMFVGPLYIVYKTSANLIAEIVLMIDKLNCHVKLLISTKSSLINNMYESLNKGTTQTLFNFFSCDDLIIDMTD</sequence>
<proteinExistence type="predicted"/>